<evidence type="ECO:0000256" key="1">
    <source>
        <dbReference type="ARBA" id="ARBA00005511"/>
    </source>
</evidence>
<comment type="similarity">
    <text evidence="1">Belongs to the class I-like SAM-binding methyltransferase superfamily. EEF2KMT family.</text>
</comment>
<proteinExistence type="inferred from homology"/>
<evidence type="ECO:0000256" key="2">
    <source>
        <dbReference type="ARBA" id="ARBA00022679"/>
    </source>
</evidence>
<evidence type="ECO:0000313" key="6">
    <source>
        <dbReference type="Proteomes" id="UP000053097"/>
    </source>
</evidence>
<feature type="domain" description="FAM86 N-terminal" evidence="3">
    <location>
        <begin position="15"/>
        <end position="96"/>
    </location>
</feature>
<dbReference type="Proteomes" id="UP000279307">
    <property type="component" value="Chromosome 9"/>
</dbReference>
<dbReference type="Pfam" id="PF14904">
    <property type="entry name" value="FAM86"/>
    <property type="match status" value="1"/>
</dbReference>
<dbReference type="GO" id="GO:0032991">
    <property type="term" value="C:protein-containing complex"/>
    <property type="evidence" value="ECO:0007669"/>
    <property type="project" value="TreeGrafter"/>
</dbReference>
<dbReference type="Pfam" id="PF10294">
    <property type="entry name" value="Methyltransf_16"/>
    <property type="match status" value="1"/>
</dbReference>
<dbReference type="InterPro" id="IPR019410">
    <property type="entry name" value="Methyltransf_16"/>
</dbReference>
<dbReference type="OrthoDB" id="194386at2759"/>
<dbReference type="EMBL" id="KK107423">
    <property type="protein sequence ID" value="EZA50994.1"/>
    <property type="molecule type" value="Genomic_DNA"/>
</dbReference>
<dbReference type="EMBL" id="QOIP01000009">
    <property type="protein sequence ID" value="RLU18314.1"/>
    <property type="molecule type" value="Genomic_DNA"/>
</dbReference>
<dbReference type="PANTHER" id="PTHR14614">
    <property type="entry name" value="HEPATOCELLULAR CARCINOMA-ASSOCIATED ANTIGEN"/>
    <property type="match status" value="1"/>
</dbReference>
<evidence type="ECO:0000259" key="3">
    <source>
        <dbReference type="Pfam" id="PF14904"/>
    </source>
</evidence>
<dbReference type="Gene3D" id="3.40.50.150">
    <property type="entry name" value="Vaccinia Virus protein VP39"/>
    <property type="match status" value="1"/>
</dbReference>
<dbReference type="PANTHER" id="PTHR14614:SF130">
    <property type="entry name" value="PROTEIN-LYSINE N-METHYLTRANSFERASE EEF2KMT"/>
    <property type="match status" value="1"/>
</dbReference>
<dbReference type="InterPro" id="IPR029063">
    <property type="entry name" value="SAM-dependent_MTases_sf"/>
</dbReference>
<gene>
    <name evidence="5" type="ORF">DMN91_008671</name>
    <name evidence="4" type="ORF">X777_10521</name>
</gene>
<reference evidence="4 6" key="1">
    <citation type="journal article" date="2014" name="Curr. Biol.">
        <title>The genome of the clonal raider ant Cerapachys biroi.</title>
        <authorList>
            <person name="Oxley P.R."/>
            <person name="Ji L."/>
            <person name="Fetter-Pruneda I."/>
            <person name="McKenzie S.K."/>
            <person name="Li C."/>
            <person name="Hu H."/>
            <person name="Zhang G."/>
            <person name="Kronauer D.J."/>
        </authorList>
    </citation>
    <scope>NUCLEOTIDE SEQUENCE [LARGE SCALE GENOMIC DNA]</scope>
</reference>
<protein>
    <recommendedName>
        <fullName evidence="3">FAM86 N-terminal domain-containing protein</fullName>
    </recommendedName>
</protein>
<dbReference type="GO" id="GO:0016740">
    <property type="term" value="F:transferase activity"/>
    <property type="evidence" value="ECO:0007669"/>
    <property type="project" value="UniProtKB-KW"/>
</dbReference>
<evidence type="ECO:0000313" key="5">
    <source>
        <dbReference type="EMBL" id="RLU18314.1"/>
    </source>
</evidence>
<sequence>MASDMSCEVFSISYLTKQFLCITPISKMCFMILDEFKACSFNLDAQKEILNNTVNCDLIKQYPIKTSYQRAFLKSLMQKITESGNEIYDDIYVAYCRLVSLPDSSSVHYRHFLIENGTLSCITLKESTNLISKGSTGLCSWQGALVLSKWCAENMKQLYGKSVLELGCGVGLTGMSVITVCHPKQYIFSDYNPAVLDMLCENVKLNFLESYKQHDLLNTYHASSRLKLRLEFEQSDIRVIELKWEDIDKCTAKDLSQPDVIIGADILYKSDSFNSLTVGLKHLLTSDNYAVFAATIRNENTIAQFLEQLENHGLAFEECASPKQDITIQSIDVPVKILKIFRKI</sequence>
<name>A0A026W7I3_OOCBI</name>
<keyword evidence="6" id="KW-1185">Reference proteome</keyword>
<evidence type="ECO:0000313" key="4">
    <source>
        <dbReference type="EMBL" id="EZA50994.1"/>
    </source>
</evidence>
<dbReference type="SUPFAM" id="SSF53335">
    <property type="entry name" value="S-adenosyl-L-methionine-dependent methyltransferases"/>
    <property type="match status" value="1"/>
</dbReference>
<reference evidence="5" key="3">
    <citation type="submission" date="2018-07" db="EMBL/GenBank/DDBJ databases">
        <authorList>
            <person name="Mckenzie S.K."/>
            <person name="Kronauer D.J.C."/>
        </authorList>
    </citation>
    <scope>NUCLEOTIDE SEQUENCE</scope>
    <source>
        <strain evidence="5">Clonal line C1</strain>
    </source>
</reference>
<dbReference type="OMA" id="CWQASCD"/>
<dbReference type="Proteomes" id="UP000053097">
    <property type="component" value="Unassembled WGS sequence"/>
</dbReference>
<dbReference type="AlphaFoldDB" id="A0A026W7I3"/>
<dbReference type="STRING" id="2015173.A0A026W7I3"/>
<dbReference type="InterPro" id="IPR029426">
    <property type="entry name" value="FAM86_N"/>
</dbReference>
<organism evidence="4 6">
    <name type="scientific">Ooceraea biroi</name>
    <name type="common">Clonal raider ant</name>
    <name type="synonym">Cerapachys biroi</name>
    <dbReference type="NCBI Taxonomy" id="2015173"/>
    <lineage>
        <taxon>Eukaryota</taxon>
        <taxon>Metazoa</taxon>
        <taxon>Ecdysozoa</taxon>
        <taxon>Arthropoda</taxon>
        <taxon>Hexapoda</taxon>
        <taxon>Insecta</taxon>
        <taxon>Pterygota</taxon>
        <taxon>Neoptera</taxon>
        <taxon>Endopterygota</taxon>
        <taxon>Hymenoptera</taxon>
        <taxon>Apocrita</taxon>
        <taxon>Aculeata</taxon>
        <taxon>Formicoidea</taxon>
        <taxon>Formicidae</taxon>
        <taxon>Dorylinae</taxon>
        <taxon>Ooceraea</taxon>
    </lineage>
</organism>
<evidence type="ECO:0000313" key="7">
    <source>
        <dbReference type="Proteomes" id="UP000279307"/>
    </source>
</evidence>
<accession>A0A026W7I3</accession>
<reference evidence="5 7" key="2">
    <citation type="journal article" date="2018" name="Genome Res.">
        <title>The genomic architecture and molecular evolution of ant odorant receptors.</title>
        <authorList>
            <person name="McKenzie S.K."/>
            <person name="Kronauer D.J.C."/>
        </authorList>
    </citation>
    <scope>NUCLEOTIDE SEQUENCE [LARGE SCALE GENOMIC DNA]</scope>
    <source>
        <strain evidence="5">Clonal line C1</strain>
    </source>
</reference>
<keyword evidence="2" id="KW-0808">Transferase</keyword>